<feature type="compositionally biased region" description="Basic and acidic residues" evidence="1">
    <location>
        <begin position="305"/>
        <end position="314"/>
    </location>
</feature>
<feature type="compositionally biased region" description="Acidic residues" evidence="1">
    <location>
        <begin position="481"/>
        <end position="501"/>
    </location>
</feature>
<feature type="compositionally biased region" description="Basic and acidic residues" evidence="1">
    <location>
        <begin position="220"/>
        <end position="249"/>
    </location>
</feature>
<dbReference type="EMBL" id="KQ087180">
    <property type="protein sequence ID" value="KLT45646.1"/>
    <property type="molecule type" value="Genomic_DNA"/>
</dbReference>
<feature type="compositionally biased region" description="Basic and acidic residues" evidence="1">
    <location>
        <begin position="669"/>
        <end position="678"/>
    </location>
</feature>
<feature type="compositionally biased region" description="Low complexity" evidence="1">
    <location>
        <begin position="389"/>
        <end position="400"/>
    </location>
</feature>
<organism evidence="3 4">
    <name type="scientific">Cutaneotrichosporon oleaginosum</name>
    <dbReference type="NCBI Taxonomy" id="879819"/>
    <lineage>
        <taxon>Eukaryota</taxon>
        <taxon>Fungi</taxon>
        <taxon>Dikarya</taxon>
        <taxon>Basidiomycota</taxon>
        <taxon>Agaricomycotina</taxon>
        <taxon>Tremellomycetes</taxon>
        <taxon>Trichosporonales</taxon>
        <taxon>Trichosporonaceae</taxon>
        <taxon>Cutaneotrichosporon</taxon>
    </lineage>
</organism>
<feature type="compositionally biased region" description="Basic and acidic residues" evidence="1">
    <location>
        <begin position="438"/>
        <end position="468"/>
    </location>
</feature>
<reference evidence="3 4" key="1">
    <citation type="submission" date="2015-03" db="EMBL/GenBank/DDBJ databases">
        <title>Genomics and transcriptomics of the oil-accumulating basidiomycete yeast T. oleaginosus allow insights into substrate utilization and the diverse evolutionary trajectories of mating systems in fungi.</title>
        <authorList>
            <consortium name="DOE Joint Genome Institute"/>
            <person name="Kourist R."/>
            <person name="Kracht O."/>
            <person name="Bracharz F."/>
            <person name="Lipzen A."/>
            <person name="Nolan M."/>
            <person name="Ohm R."/>
            <person name="Grigoriev I."/>
            <person name="Sun S."/>
            <person name="Heitman J."/>
            <person name="Bruck T."/>
            <person name="Nowrousian M."/>
        </authorList>
    </citation>
    <scope>NUCLEOTIDE SEQUENCE [LARGE SCALE GENOMIC DNA]</scope>
    <source>
        <strain evidence="3 4">IBC0246</strain>
    </source>
</reference>
<proteinExistence type="predicted"/>
<accession>A0A0J0XX53</accession>
<feature type="compositionally biased region" description="Low complexity" evidence="1">
    <location>
        <begin position="754"/>
        <end position="763"/>
    </location>
</feature>
<feature type="compositionally biased region" description="Polar residues" evidence="1">
    <location>
        <begin position="679"/>
        <end position="719"/>
    </location>
</feature>
<dbReference type="Proteomes" id="UP000053611">
    <property type="component" value="Unassembled WGS sequence"/>
</dbReference>
<dbReference type="AlphaFoldDB" id="A0A0J0XX53"/>
<name>A0A0J0XX53_9TREE</name>
<feature type="compositionally biased region" description="Acidic residues" evidence="1">
    <location>
        <begin position="818"/>
        <end position="833"/>
    </location>
</feature>
<dbReference type="OrthoDB" id="2575475at2759"/>
<evidence type="ECO:0000256" key="1">
    <source>
        <dbReference type="SAM" id="MobiDB-lite"/>
    </source>
</evidence>
<feature type="region of interest" description="Disordered" evidence="1">
    <location>
        <begin position="1"/>
        <end position="42"/>
    </location>
</feature>
<evidence type="ECO:0000313" key="3">
    <source>
        <dbReference type="EMBL" id="KLT45646.1"/>
    </source>
</evidence>
<feature type="region of interest" description="Disordered" evidence="1">
    <location>
        <begin position="664"/>
        <end position="833"/>
    </location>
</feature>
<feature type="compositionally biased region" description="Low complexity" evidence="1">
    <location>
        <begin position="720"/>
        <end position="734"/>
    </location>
</feature>
<feature type="region of interest" description="Disordered" evidence="1">
    <location>
        <begin position="1022"/>
        <end position="1081"/>
    </location>
</feature>
<protein>
    <recommendedName>
        <fullName evidence="2">DNA replication checkpoint mediator MRC1 domain-containing protein</fullName>
    </recommendedName>
</protein>
<feature type="compositionally biased region" description="Acidic residues" evidence="1">
    <location>
        <begin position="332"/>
        <end position="341"/>
    </location>
</feature>
<dbReference type="InterPro" id="IPR018564">
    <property type="entry name" value="Repl_chkpnt_MRC1_dom"/>
</dbReference>
<feature type="region of interest" description="Disordered" evidence="1">
    <location>
        <begin position="886"/>
        <end position="905"/>
    </location>
</feature>
<evidence type="ECO:0000313" key="4">
    <source>
        <dbReference type="Proteomes" id="UP000053611"/>
    </source>
</evidence>
<keyword evidence="4" id="KW-1185">Reference proteome</keyword>
<dbReference type="RefSeq" id="XP_018282137.1">
    <property type="nucleotide sequence ID" value="XM_018426331.1"/>
</dbReference>
<feature type="region of interest" description="Disordered" evidence="1">
    <location>
        <begin position="81"/>
        <end position="614"/>
    </location>
</feature>
<feature type="domain" description="DNA replication checkpoint mediator MRC1" evidence="2">
    <location>
        <begin position="791"/>
        <end position="906"/>
    </location>
</feature>
<feature type="compositionally biased region" description="Low complexity" evidence="1">
    <location>
        <begin position="127"/>
        <end position="138"/>
    </location>
</feature>
<feature type="compositionally biased region" description="Polar residues" evidence="1">
    <location>
        <begin position="294"/>
        <end position="303"/>
    </location>
</feature>
<dbReference type="STRING" id="879819.A0A0J0XX53"/>
<sequence>MSASPEGSRPPKRTYGRRAQVATTDDTPSMLFAPPTESPSKTLLNRFATTSSKWRESLNGIEAEETEDEVKAARERFRKAKEALPSRALAAFSSSTLTDPPSSTPPPVTAHEVEETRTASPPPPSSPIAAASPSSSSSPSPPVSPAHSLSAALEENEDQETVTPRAARRSTTSRTSVTPVRDSRSHSVTGLFEDDDEEESGSPLDTRGSRSPRRRVKGPTKAELDEAKRDAARALRERAPELSKPEPTRRPISAWAEKAQSAVSQPARSRNRLAPSTYRPATQPDTSPAEEIRQFTSQATPNSRAVDRTRRSSDQRVVAPSTSSPTPAVVVLDDEDLSLDESLERERLKEQVRKTWARARQSALSGRPQHAARDSDDEDLVIERDVKPRSGPSRPSAPSRQLPLFGHASNRGPPKRPGAGHKGRDIPLTHARMTTDLVGRHYEQAHKVQREREEKYGGVRRLPEKQELELGTIIPASASAEADDEDSDGDDSDFAPDEEAEVERWSGSEDEAAPTPTGEGGSDDGDESGEDEDKENQPLVGASVSEDEDEVFLPKRRANKSRVAFLSDDEGQPPKETRQPLAPTQGASSGGFGTDFAGFGDEGDGGFSQLFAETQGGYSEGDAFELIKKQEEAAHRLVPTAALLPSVHISESQKRRDNALIAGEGEGEVTPRPEEKKQYLNSQGFFTQTRPKGLSTQPFSQFATATQPASNEPSSTLINSSDRPSDPTSPTTAEPEPELDDEVTLTRIRRRRSSAQLSSGPSSPEIPTPRPRNAFDLLNAGAARQKARDSKTRDNALIDAQAEESDDDAGWGFVTKEAEEDDEEDGYVPELVDDEVVADEIREAQDALATEKARAMAAEDDARREAEAKKVVEGHYRVKRRGNEFLSDEEDEAGPRMSKKARRQRRLDHKDGLFTLEGEANVFLQAYEEDLESDHEVEEAPPSPGLMLSPVQDLSARERDALLRQRARMNTDTEGAAFRMDEDDEVSGFAISRASRTVVQAEEDGIHVFAASRTVESYTKFVSEQASNPRRNGGGGVSVVGHGSKPTSKRTARTASAGPSTSRSLGGSSSAALIDRKNRFA</sequence>
<feature type="compositionally biased region" description="Basic and acidic residues" evidence="1">
    <location>
        <begin position="342"/>
        <end position="353"/>
    </location>
</feature>
<feature type="compositionally biased region" description="Low complexity" evidence="1">
    <location>
        <begin position="1058"/>
        <end position="1070"/>
    </location>
</feature>
<dbReference type="GeneID" id="28986934"/>
<gene>
    <name evidence="3" type="ORF">CC85DRAFT_325372</name>
</gene>
<feature type="compositionally biased region" description="Low complexity" evidence="1">
    <location>
        <begin position="161"/>
        <end position="180"/>
    </location>
</feature>
<evidence type="ECO:0000259" key="2">
    <source>
        <dbReference type="Pfam" id="PF09444"/>
    </source>
</evidence>
<dbReference type="Pfam" id="PF09444">
    <property type="entry name" value="MRC1"/>
    <property type="match status" value="1"/>
</dbReference>
<feature type="compositionally biased region" description="Basic and acidic residues" evidence="1">
    <location>
        <begin position="786"/>
        <end position="796"/>
    </location>
</feature>
<feature type="compositionally biased region" description="Acidic residues" evidence="1">
    <location>
        <begin position="521"/>
        <end position="534"/>
    </location>
</feature>